<evidence type="ECO:0000256" key="1">
    <source>
        <dbReference type="SAM" id="MobiDB-lite"/>
    </source>
</evidence>
<dbReference type="PATRIC" id="fig|411475.3.peg.1862"/>
<reference evidence="3 4" key="1">
    <citation type="submission" date="2011-08" db="EMBL/GenBank/DDBJ databases">
        <authorList>
            <person name="Weinstock G."/>
            <person name="Sodergren E."/>
            <person name="Clifton S."/>
            <person name="Fulton L."/>
            <person name="Fulton B."/>
            <person name="Courtney L."/>
            <person name="Fronick C."/>
            <person name="Harrison M."/>
            <person name="Strong C."/>
            <person name="Farmer C."/>
            <person name="Delahaunty K."/>
            <person name="Markovic C."/>
            <person name="Hall O."/>
            <person name="Minx P."/>
            <person name="Tomlinson C."/>
            <person name="Mitreva M."/>
            <person name="Hou S."/>
            <person name="Chen J."/>
            <person name="Wollam A."/>
            <person name="Pepin K.H."/>
            <person name="Johnson M."/>
            <person name="Bhonagiri V."/>
            <person name="Zhang X."/>
            <person name="Suruliraj S."/>
            <person name="Warren W."/>
            <person name="Chinwalla A."/>
            <person name="Mardis E.R."/>
            <person name="Wilson R.K."/>
        </authorList>
    </citation>
    <scope>NUCLEOTIDE SEQUENCE [LARGE SCALE GENOMIC DNA]</scope>
    <source>
        <strain evidence="3 4">ATCC 29863</strain>
    </source>
</reference>
<dbReference type="Proteomes" id="UP000004459">
    <property type="component" value="Unassembled WGS sequence"/>
</dbReference>
<dbReference type="EMBL" id="AGCK01000174">
    <property type="protein sequence ID" value="EHM49183.1"/>
    <property type="molecule type" value="Genomic_DNA"/>
</dbReference>
<dbReference type="HOGENOM" id="CLU_107944_2_0_9"/>
<organism evidence="3 4">
    <name type="scientific">Flavonifractor plautii ATCC 29863</name>
    <dbReference type="NCBI Taxonomy" id="411475"/>
    <lineage>
        <taxon>Bacteria</taxon>
        <taxon>Bacillati</taxon>
        <taxon>Bacillota</taxon>
        <taxon>Clostridia</taxon>
        <taxon>Eubacteriales</taxon>
        <taxon>Oscillospiraceae</taxon>
        <taxon>Flavonifractor</taxon>
    </lineage>
</organism>
<comment type="caution">
    <text evidence="3">The sequence shown here is derived from an EMBL/GenBank/DDBJ whole genome shotgun (WGS) entry which is preliminary data.</text>
</comment>
<evidence type="ECO:0000313" key="3">
    <source>
        <dbReference type="EMBL" id="EHM49183.1"/>
    </source>
</evidence>
<sequence>MKPCYVREISGLKAMQEAVGGDIEATYPFDEAVAIVCNANGKGLGLPCNRPLMDESGLPYDIVCGTFFLAGLGAEDFVSLTEEQIRRYKELYDNVMVITAVKEQPQGTKTEQKKKRGNAHER</sequence>
<evidence type="ECO:0000313" key="4">
    <source>
        <dbReference type="Proteomes" id="UP000004459"/>
    </source>
</evidence>
<feature type="domain" description="DUF3846" evidence="2">
    <location>
        <begin position="2"/>
        <end position="92"/>
    </location>
</feature>
<evidence type="ECO:0000259" key="2">
    <source>
        <dbReference type="Pfam" id="PF12957"/>
    </source>
</evidence>
<feature type="region of interest" description="Disordered" evidence="1">
    <location>
        <begin position="103"/>
        <end position="122"/>
    </location>
</feature>
<gene>
    <name evidence="3" type="ORF">HMPREF0372_02148</name>
</gene>
<dbReference type="AlphaFoldDB" id="G9YRK0"/>
<protein>
    <recommendedName>
        <fullName evidence="2">DUF3846 domain-containing protein</fullName>
    </recommendedName>
</protein>
<name>G9YRK0_FLAPL</name>
<proteinExistence type="predicted"/>
<feature type="compositionally biased region" description="Basic residues" evidence="1">
    <location>
        <begin position="112"/>
        <end position="122"/>
    </location>
</feature>
<dbReference type="Pfam" id="PF12957">
    <property type="entry name" value="DUF3846"/>
    <property type="match status" value="1"/>
</dbReference>
<accession>G9YRK0</accession>
<dbReference type="InterPro" id="IPR024559">
    <property type="entry name" value="DUF3846"/>
</dbReference>